<sequence>MPNSVANSANNSHNSVSNGVSFPDFFQGWLVSQRSYLDQLNSLYSQNNPDEDELESLVGRVLAHYQNYYENKSRAASENVFLLFSPPWFSTFERTFLWIAGFKPAVAFRIMDRSVGELTAQQLEKIQRLKAQTRTIEKGLSDEMAKLQESIVGPSWVDIVRRMDGHVIDGEVDEVVGTIKGGLKDLVVNADFLRATTARELVDILTPLQAAKFLAATAQLHLKIRDWGLLKDAERDRGG</sequence>
<dbReference type="InterPro" id="IPR025422">
    <property type="entry name" value="TGA_domain"/>
</dbReference>
<dbReference type="AlphaFoldDB" id="A0A2G5CN64"/>
<dbReference type="Proteomes" id="UP000230069">
    <property type="component" value="Unassembled WGS sequence"/>
</dbReference>
<feature type="domain" description="DOG1" evidence="1">
    <location>
        <begin position="19"/>
        <end position="234"/>
    </location>
</feature>
<dbReference type="PANTHER" id="PTHR46354:SF13">
    <property type="entry name" value="PROTEIN DOG1-LIKE 4"/>
    <property type="match status" value="1"/>
</dbReference>
<name>A0A2G5CN64_AQUCA</name>
<dbReference type="GO" id="GO:0043565">
    <property type="term" value="F:sequence-specific DNA binding"/>
    <property type="evidence" value="ECO:0007669"/>
    <property type="project" value="InterPro"/>
</dbReference>
<keyword evidence="3" id="KW-1185">Reference proteome</keyword>
<evidence type="ECO:0000259" key="1">
    <source>
        <dbReference type="PROSITE" id="PS51806"/>
    </source>
</evidence>
<dbReference type="OrthoDB" id="781635at2759"/>
<dbReference type="STRING" id="218851.A0A2G5CN64"/>
<evidence type="ECO:0000313" key="3">
    <source>
        <dbReference type="Proteomes" id="UP000230069"/>
    </source>
</evidence>
<reference evidence="2 3" key="1">
    <citation type="submission" date="2017-09" db="EMBL/GenBank/DDBJ databases">
        <title>WGS assembly of Aquilegia coerulea Goldsmith.</title>
        <authorList>
            <person name="Hodges S."/>
            <person name="Kramer E."/>
            <person name="Nordborg M."/>
            <person name="Tomkins J."/>
            <person name="Borevitz J."/>
            <person name="Derieg N."/>
            <person name="Yan J."/>
            <person name="Mihaltcheva S."/>
            <person name="Hayes R.D."/>
            <person name="Rokhsar D."/>
        </authorList>
    </citation>
    <scope>NUCLEOTIDE SEQUENCE [LARGE SCALE GENOMIC DNA]</scope>
    <source>
        <strain evidence="3">cv. Goldsmith</strain>
    </source>
</reference>
<proteinExistence type="predicted"/>
<dbReference type="Pfam" id="PF14144">
    <property type="entry name" value="DOG1"/>
    <property type="match status" value="1"/>
</dbReference>
<dbReference type="InParanoid" id="A0A2G5CN64"/>
<dbReference type="PANTHER" id="PTHR46354">
    <property type="entry name" value="DOG1 DOMAIN-CONTAINING PROTEIN"/>
    <property type="match status" value="1"/>
</dbReference>
<dbReference type="EMBL" id="KZ305062">
    <property type="protein sequence ID" value="PIA32297.1"/>
    <property type="molecule type" value="Genomic_DNA"/>
</dbReference>
<organism evidence="2 3">
    <name type="scientific">Aquilegia coerulea</name>
    <name type="common">Rocky mountain columbine</name>
    <dbReference type="NCBI Taxonomy" id="218851"/>
    <lineage>
        <taxon>Eukaryota</taxon>
        <taxon>Viridiplantae</taxon>
        <taxon>Streptophyta</taxon>
        <taxon>Embryophyta</taxon>
        <taxon>Tracheophyta</taxon>
        <taxon>Spermatophyta</taxon>
        <taxon>Magnoliopsida</taxon>
        <taxon>Ranunculales</taxon>
        <taxon>Ranunculaceae</taxon>
        <taxon>Thalictroideae</taxon>
        <taxon>Aquilegia</taxon>
    </lineage>
</organism>
<accession>A0A2G5CN64</accession>
<dbReference type="PROSITE" id="PS51806">
    <property type="entry name" value="DOG1"/>
    <property type="match status" value="1"/>
</dbReference>
<dbReference type="InterPro" id="IPR051886">
    <property type="entry name" value="Seed_Dev/Stress_Resp_Reg"/>
</dbReference>
<protein>
    <recommendedName>
        <fullName evidence="1">DOG1 domain-containing protein</fullName>
    </recommendedName>
</protein>
<gene>
    <name evidence="2" type="ORF">AQUCO_04500119v1</name>
</gene>
<evidence type="ECO:0000313" key="2">
    <source>
        <dbReference type="EMBL" id="PIA32297.1"/>
    </source>
</evidence>
<dbReference type="GO" id="GO:0006351">
    <property type="term" value="P:DNA-templated transcription"/>
    <property type="evidence" value="ECO:0007669"/>
    <property type="project" value="InterPro"/>
</dbReference>